<keyword evidence="6" id="KW-1185">Reference proteome</keyword>
<dbReference type="GO" id="GO:0008270">
    <property type="term" value="F:zinc ion binding"/>
    <property type="evidence" value="ECO:0007669"/>
    <property type="project" value="InterPro"/>
</dbReference>
<dbReference type="CDD" id="cd00067">
    <property type="entry name" value="GAL4"/>
    <property type="match status" value="1"/>
</dbReference>
<protein>
    <submittedName>
        <fullName evidence="5">Quinate utilization pathway activator</fullName>
    </submittedName>
</protein>
<dbReference type="CDD" id="cd12148">
    <property type="entry name" value="fungal_TF_MHR"/>
    <property type="match status" value="1"/>
</dbReference>
<reference evidence="5" key="1">
    <citation type="submission" date="2023-02" db="EMBL/GenBank/DDBJ databases">
        <title>Colletotrichum kahawae CIFC_Que2 genome sequencing and assembly.</title>
        <authorList>
            <person name="Baroncelli R."/>
        </authorList>
    </citation>
    <scope>NUCLEOTIDE SEQUENCE</scope>
    <source>
        <strain evidence="5">CIFC_Que2</strain>
    </source>
</reference>
<dbReference type="InterPro" id="IPR007219">
    <property type="entry name" value="XnlR_reg_dom"/>
</dbReference>
<dbReference type="GO" id="GO:0003677">
    <property type="term" value="F:DNA binding"/>
    <property type="evidence" value="ECO:0007669"/>
    <property type="project" value="InterPro"/>
</dbReference>
<dbReference type="AlphaFoldDB" id="A0AAE0D1C9"/>
<dbReference type="GO" id="GO:0006351">
    <property type="term" value="P:DNA-templated transcription"/>
    <property type="evidence" value="ECO:0007669"/>
    <property type="project" value="InterPro"/>
</dbReference>
<dbReference type="SUPFAM" id="SSF57701">
    <property type="entry name" value="Zn2/Cys6 DNA-binding domain"/>
    <property type="match status" value="1"/>
</dbReference>
<feature type="compositionally biased region" description="Polar residues" evidence="3">
    <location>
        <begin position="114"/>
        <end position="130"/>
    </location>
</feature>
<dbReference type="InterPro" id="IPR036864">
    <property type="entry name" value="Zn2-C6_fun-type_DNA-bd_sf"/>
</dbReference>
<dbReference type="Pfam" id="PF04082">
    <property type="entry name" value="Fungal_trans"/>
    <property type="match status" value="1"/>
</dbReference>
<proteinExistence type="predicted"/>
<evidence type="ECO:0000259" key="4">
    <source>
        <dbReference type="PROSITE" id="PS50048"/>
    </source>
</evidence>
<dbReference type="PROSITE" id="PS50048">
    <property type="entry name" value="ZN2_CY6_FUNGAL_2"/>
    <property type="match status" value="1"/>
</dbReference>
<organism evidence="5 6">
    <name type="scientific">Colletotrichum kahawae</name>
    <name type="common">Coffee berry disease fungus</name>
    <dbReference type="NCBI Taxonomy" id="34407"/>
    <lineage>
        <taxon>Eukaryota</taxon>
        <taxon>Fungi</taxon>
        <taxon>Dikarya</taxon>
        <taxon>Ascomycota</taxon>
        <taxon>Pezizomycotina</taxon>
        <taxon>Sordariomycetes</taxon>
        <taxon>Hypocreomycetidae</taxon>
        <taxon>Glomerellales</taxon>
        <taxon>Glomerellaceae</taxon>
        <taxon>Colletotrichum</taxon>
        <taxon>Colletotrichum gloeosporioides species complex</taxon>
    </lineage>
</organism>
<accession>A0AAE0D1C9</accession>
<keyword evidence="2" id="KW-0539">Nucleus</keyword>
<feature type="region of interest" description="Disordered" evidence="3">
    <location>
        <begin position="1"/>
        <end position="32"/>
    </location>
</feature>
<gene>
    <name evidence="5" type="ORF">CKAH01_18608</name>
</gene>
<dbReference type="InterPro" id="IPR001138">
    <property type="entry name" value="Zn2Cys6_DnaBD"/>
</dbReference>
<feature type="region of interest" description="Disordered" evidence="3">
    <location>
        <begin position="495"/>
        <end position="536"/>
    </location>
</feature>
<evidence type="ECO:0000256" key="3">
    <source>
        <dbReference type="SAM" id="MobiDB-lite"/>
    </source>
</evidence>
<name>A0AAE0D1C9_COLKA</name>
<feature type="domain" description="Zn(2)-C6 fungal-type" evidence="4">
    <location>
        <begin position="49"/>
        <end position="85"/>
    </location>
</feature>
<dbReference type="Pfam" id="PF00172">
    <property type="entry name" value="Zn_clus"/>
    <property type="match status" value="1"/>
</dbReference>
<sequence>MRRSTSASSSTARRRRRSDSSSSKTPETPAAAAVVVVGPSSRASLASRACDACRARRRKCHFEEDAQSPGAQCRDCIRLGISCSFLVPTRPRGPKRRKRLASMSDKSDVEPANETETPTQVPAQRPVSRSLNHEPVLVLPAEDGPRLPRVSQARSPYETSHAVLGGPSPRAVVAAAAHTDSPSISGQGFPTDEVCSRALINIMMADYLDLVYPLVPVVHRPTFRHDLASNRDLTDRDFFALLMSLVALTVGLLPSRFRVYRAVDPEVGIRFETRTAFINCCAEMATRLRDATYFDQINSRKWAVSYVLSVACFQTGQANRSRMFDIEFMQLGRLLGLHRISDYDGLNCIETQLRKKAFWLLFYAWAHTKVQSGRSEHLTYFHPNDLREVNFEALMPLAVDDEQIFETRIVPSVPPLISPGTPCAAGAQEPPRPPQLTLTSAYNLHSRVFLKGLREAMTTVGCECELRRGTAVRLVRLRDLLAELRYMLDDAPGPMRQWASSDSYEAPVTPRYDGGDSQPAVSSYDSPAADMQSRPVDHSKIVQGQADIMRANLHVTHLWLQSILLEQIDVVLQESAIGPNAAMGGEDVAAALKANWAEREDICRQLLHLLHSIPYVYLEPNGLYLTYKVRDVAVTLLNCPFEAHERPARRAAEYMRDFTRALSRLDRSEFVNTNSLKSWVDLPPELREMIWIEALTASPSVWYANRNCFDGYDEKEGKARCPLFTRISESPPECRAGFTNRESWSVLHKVYDRSHCVPEQPPLSGVYWADFSKTLFHLAEGEAGIYTLMALERQFLERIEHVALQWFTENYMYEVCAELARHCPRLKTIVMQKIDCRVQIWPECINDPLLDPGSTAFCEWVLGYEGPEITHSVEDGSPFRDSLMGAHWKGHRPKMHLVSSCTVNFRNLIPIKKPW</sequence>
<evidence type="ECO:0000313" key="5">
    <source>
        <dbReference type="EMBL" id="KAK2740215.1"/>
    </source>
</evidence>
<evidence type="ECO:0000256" key="1">
    <source>
        <dbReference type="ARBA" id="ARBA00022723"/>
    </source>
</evidence>
<evidence type="ECO:0000256" key="2">
    <source>
        <dbReference type="ARBA" id="ARBA00023242"/>
    </source>
</evidence>
<feature type="compositionally biased region" description="Low complexity" evidence="3">
    <location>
        <begin position="1"/>
        <end position="11"/>
    </location>
</feature>
<feature type="region of interest" description="Disordered" evidence="3">
    <location>
        <begin position="88"/>
        <end position="131"/>
    </location>
</feature>
<dbReference type="PROSITE" id="PS00463">
    <property type="entry name" value="ZN2_CY6_FUNGAL_1"/>
    <property type="match status" value="1"/>
</dbReference>
<comment type="caution">
    <text evidence="5">The sequence shown here is derived from an EMBL/GenBank/DDBJ whole genome shotgun (WGS) entry which is preliminary data.</text>
</comment>
<evidence type="ECO:0000313" key="6">
    <source>
        <dbReference type="Proteomes" id="UP001281614"/>
    </source>
</evidence>
<keyword evidence="1" id="KW-0479">Metal-binding</keyword>
<dbReference type="Gene3D" id="4.10.240.10">
    <property type="entry name" value="Zn(2)-C6 fungal-type DNA-binding domain"/>
    <property type="match status" value="1"/>
</dbReference>
<dbReference type="PANTHER" id="PTHR31668">
    <property type="entry name" value="GLUCOSE TRANSPORT TRANSCRIPTION REGULATOR RGT1-RELATED-RELATED"/>
    <property type="match status" value="1"/>
</dbReference>
<dbReference type="SMART" id="SM00066">
    <property type="entry name" value="GAL4"/>
    <property type="match status" value="1"/>
</dbReference>
<dbReference type="GO" id="GO:0000981">
    <property type="term" value="F:DNA-binding transcription factor activity, RNA polymerase II-specific"/>
    <property type="evidence" value="ECO:0007669"/>
    <property type="project" value="InterPro"/>
</dbReference>
<dbReference type="EMBL" id="VYYT01000354">
    <property type="protein sequence ID" value="KAK2740215.1"/>
    <property type="molecule type" value="Genomic_DNA"/>
</dbReference>
<dbReference type="InterPro" id="IPR050797">
    <property type="entry name" value="Carb_Metab_Trans_Reg"/>
</dbReference>
<dbReference type="Proteomes" id="UP001281614">
    <property type="component" value="Unassembled WGS sequence"/>
</dbReference>